<proteinExistence type="predicted"/>
<dbReference type="EMBL" id="JASCZI010121084">
    <property type="protein sequence ID" value="MED6159587.1"/>
    <property type="molecule type" value="Genomic_DNA"/>
</dbReference>
<protein>
    <submittedName>
        <fullName evidence="2">Uncharacterized protein</fullName>
    </submittedName>
</protein>
<evidence type="ECO:0000313" key="2">
    <source>
        <dbReference type="EMBL" id="MED6159587.1"/>
    </source>
</evidence>
<accession>A0ABU6UE94</accession>
<reference evidence="2 3" key="1">
    <citation type="journal article" date="2023" name="Plants (Basel)">
        <title>Bridging the Gap: Combining Genomics and Transcriptomics Approaches to Understand Stylosanthes scabra, an Orphan Legume from the Brazilian Caatinga.</title>
        <authorList>
            <person name="Ferreira-Neto J.R.C."/>
            <person name="da Silva M.D."/>
            <person name="Binneck E."/>
            <person name="de Melo N.F."/>
            <person name="da Silva R.H."/>
            <person name="de Melo A.L.T.M."/>
            <person name="Pandolfi V."/>
            <person name="Bustamante F.O."/>
            <person name="Brasileiro-Vidal A.C."/>
            <person name="Benko-Iseppon A.M."/>
        </authorList>
    </citation>
    <scope>NUCLEOTIDE SEQUENCE [LARGE SCALE GENOMIC DNA]</scope>
    <source>
        <tissue evidence="2">Leaves</tissue>
    </source>
</reference>
<organism evidence="2 3">
    <name type="scientific">Stylosanthes scabra</name>
    <dbReference type="NCBI Taxonomy" id="79078"/>
    <lineage>
        <taxon>Eukaryota</taxon>
        <taxon>Viridiplantae</taxon>
        <taxon>Streptophyta</taxon>
        <taxon>Embryophyta</taxon>
        <taxon>Tracheophyta</taxon>
        <taxon>Spermatophyta</taxon>
        <taxon>Magnoliopsida</taxon>
        <taxon>eudicotyledons</taxon>
        <taxon>Gunneridae</taxon>
        <taxon>Pentapetalae</taxon>
        <taxon>rosids</taxon>
        <taxon>fabids</taxon>
        <taxon>Fabales</taxon>
        <taxon>Fabaceae</taxon>
        <taxon>Papilionoideae</taxon>
        <taxon>50 kb inversion clade</taxon>
        <taxon>dalbergioids sensu lato</taxon>
        <taxon>Dalbergieae</taxon>
        <taxon>Pterocarpus clade</taxon>
        <taxon>Stylosanthes</taxon>
    </lineage>
</organism>
<evidence type="ECO:0000313" key="3">
    <source>
        <dbReference type="Proteomes" id="UP001341840"/>
    </source>
</evidence>
<keyword evidence="3" id="KW-1185">Reference proteome</keyword>
<comment type="caution">
    <text evidence="2">The sequence shown here is derived from an EMBL/GenBank/DDBJ whole genome shotgun (WGS) entry which is preliminary data.</text>
</comment>
<evidence type="ECO:0000256" key="1">
    <source>
        <dbReference type="SAM" id="MobiDB-lite"/>
    </source>
</evidence>
<dbReference type="Proteomes" id="UP001341840">
    <property type="component" value="Unassembled WGS sequence"/>
</dbReference>
<feature type="region of interest" description="Disordered" evidence="1">
    <location>
        <begin position="92"/>
        <end position="114"/>
    </location>
</feature>
<gene>
    <name evidence="2" type="ORF">PIB30_043613</name>
</gene>
<sequence length="125" mass="13844">MSRGSLRWSRTLFTKVAKRLKNSPVLSNNSCELSEKSRVFRFFQRTFSNIESWRLNPCSSPSNPSSLLSSPLHLLLRVVPSIAVHVPLSRALRRRPSASSPPEAFGCTPSSSAEVDSNLACCCYS</sequence>
<name>A0ABU6UE94_9FABA</name>